<dbReference type="SUPFAM" id="SSF53335">
    <property type="entry name" value="S-adenosyl-L-methionine-dependent methyltransferases"/>
    <property type="match status" value="1"/>
</dbReference>
<keyword evidence="9" id="KW-1185">Reference proteome</keyword>
<evidence type="ECO:0000256" key="1">
    <source>
        <dbReference type="ARBA" id="ARBA00011900"/>
    </source>
</evidence>
<accession>A6URT5</accession>
<keyword evidence="6" id="KW-0175">Coiled coil</keyword>
<evidence type="ECO:0000313" key="8">
    <source>
        <dbReference type="EMBL" id="ABR55207.1"/>
    </source>
</evidence>
<dbReference type="PANTHER" id="PTHR33841">
    <property type="entry name" value="DNA METHYLTRANSFERASE YEEA-RELATED"/>
    <property type="match status" value="1"/>
</dbReference>
<dbReference type="KEGG" id="mvn:Mevan_1310"/>
<feature type="domain" description="Type II methyltransferase M.TaqI-like" evidence="7">
    <location>
        <begin position="546"/>
        <end position="697"/>
    </location>
</feature>
<gene>
    <name evidence="8" type="ordered locus">Mevan_1310</name>
</gene>
<dbReference type="GO" id="GO:0009007">
    <property type="term" value="F:site-specific DNA-methyltransferase (adenine-specific) activity"/>
    <property type="evidence" value="ECO:0007669"/>
    <property type="project" value="UniProtKB-EC"/>
</dbReference>
<dbReference type="AlphaFoldDB" id="A6URT5"/>
<dbReference type="EMBL" id="CP000742">
    <property type="protein sequence ID" value="ABR55207.1"/>
    <property type="molecule type" value="Genomic_DNA"/>
</dbReference>
<dbReference type="Gene3D" id="3.40.50.150">
    <property type="entry name" value="Vaccinia Virus protein VP39"/>
    <property type="match status" value="1"/>
</dbReference>
<evidence type="ECO:0000256" key="6">
    <source>
        <dbReference type="SAM" id="Coils"/>
    </source>
</evidence>
<dbReference type="EC" id="2.1.1.72" evidence="1"/>
<dbReference type="GO" id="GO:0006304">
    <property type="term" value="P:DNA modification"/>
    <property type="evidence" value="ECO:0007669"/>
    <property type="project" value="InterPro"/>
</dbReference>
<reference evidence="8" key="1">
    <citation type="submission" date="2007-06" db="EMBL/GenBank/DDBJ databases">
        <title>Complete sequence of Methanococcus vannielii SB.</title>
        <authorList>
            <consortium name="US DOE Joint Genome Institute"/>
            <person name="Copeland A."/>
            <person name="Lucas S."/>
            <person name="Lapidus A."/>
            <person name="Barry K."/>
            <person name="Glavina del Rio T."/>
            <person name="Dalin E."/>
            <person name="Tice H."/>
            <person name="Pitluck S."/>
            <person name="Chain P."/>
            <person name="Malfatti S."/>
            <person name="Shin M."/>
            <person name="Vergez L."/>
            <person name="Schmutz J."/>
            <person name="Larimer F."/>
            <person name="Land M."/>
            <person name="Hauser L."/>
            <person name="Kyrpides N."/>
            <person name="Anderson I."/>
            <person name="Sieprawska-Lupa M."/>
            <person name="Whitman W.B."/>
            <person name="Richardson P."/>
        </authorList>
    </citation>
    <scope>NUCLEOTIDE SEQUENCE [LARGE SCALE GENOMIC DNA]</scope>
    <source>
        <strain evidence="8">SB</strain>
    </source>
</reference>
<dbReference type="Proteomes" id="UP000001107">
    <property type="component" value="Chromosome"/>
</dbReference>
<sequence length="1041" mass="120363">MEHILINKNVLKEKLEKFELSDILNLNEKRTILNKWITEIEDKGIETIKEEALQGLFLGEIFGTVLNYISRIGNTEWNLEYEQKTKVDSKKADGALGFFESEVGGGDIHAVIELKDGKTNLDLKQNRKDDKRTPIEQAFDYAAKSGKNCKWVIVSNFKEIRLYNYVNTRMEEYHLFDIAELKNDDKFKEFYYLLNFENLISKTGDSKTEKLCSETVLHQEAITKKFYTEYKIIRLKLFETLKANNPEKDEIFLLEKTQKLLDRFLFVFFARGKGILPSDIIDRVEKTAKTEFSMPRWQLYKFLFDNIDSGHENNGIFAYNGGLFKKDAELDSLNVSDDIFKEIVKLSTHDYEGDLNVNILGHIFEQSISDLEEIKASVSGEEFDKTKGKRKKDGVYYTPEYITRYIVEQAIGGWLEDRKKEIENKINEEIAKKIENKNTKDGKSKTWKPKEYFTDVSTEQLQKDRLKDGIHLGTNTQSNYSLKAWQEYKEILKNIKILDPACGSGAFLIQALNYLVKEGNQVNKIISYLQGGTTALFNLKADILRNNLYGVDLNAESVEITKLSLWLNSVEKGEKLTALDNNIKCGNSLIDDMNVAGDKAFKWEEEFKEIIENGGFDVVIGNPPYGAKLSTVEQNYLINKYIQGGGETVISFLKFSYGTIKNGGYLGFIIPKSFIFSSNYQSIRSYLKEDIFEIVDCKKVWDEVKLEQCIVELKKNSETRSYHTSVLNKPIINKIGVIDKSTFEKYGFFLNNVSNQELNIADRMNSFDHFLNDISRNSRGGLFQKYISETGDYRVLGGAEIQRHGIVGIKGTVGKKYVENDEKSIIYENSVLVQRIVAHITKPMDHIKITACIPKGCDYRIVDTINQIVVKPEVSNKLIWLLLNSKLINWYAYRFIFAKAIRTMQFDNPVTSRIPIPKISPEKQAPFIEKADLMLNLNKEFQKKKKDFFKILKVSLNLNEISKKLDSFNEIEFNDFVKELKKQKITIPKKDIPEYSEIFEEYRKELNNLQDKINKTDSEIDKMVFDLYELTEEERKLVLNS</sequence>
<feature type="coiled-coil region" evidence="6">
    <location>
        <begin position="992"/>
        <end position="1019"/>
    </location>
</feature>
<dbReference type="SUPFAM" id="SSF116734">
    <property type="entry name" value="DNA methylase specificity domain"/>
    <property type="match status" value="1"/>
</dbReference>
<keyword evidence="4" id="KW-0949">S-adenosyl-L-methionine</keyword>
<dbReference type="GO" id="GO:0032259">
    <property type="term" value="P:methylation"/>
    <property type="evidence" value="ECO:0007669"/>
    <property type="project" value="UniProtKB-KW"/>
</dbReference>
<evidence type="ECO:0000256" key="5">
    <source>
        <dbReference type="ARBA" id="ARBA00047942"/>
    </source>
</evidence>
<evidence type="ECO:0000256" key="3">
    <source>
        <dbReference type="ARBA" id="ARBA00022679"/>
    </source>
</evidence>
<dbReference type="InterPro" id="IPR029063">
    <property type="entry name" value="SAM-dependent_MTases_sf"/>
</dbReference>
<organism evidence="8 9">
    <name type="scientific">Methanococcus vannielii (strain ATCC 35089 / DSM 1224 / JCM 13029 / OCM 148 / SB)</name>
    <dbReference type="NCBI Taxonomy" id="406327"/>
    <lineage>
        <taxon>Archaea</taxon>
        <taxon>Methanobacteriati</taxon>
        <taxon>Methanobacteriota</taxon>
        <taxon>Methanomada group</taxon>
        <taxon>Methanococci</taxon>
        <taxon>Methanococcales</taxon>
        <taxon>Methanococcaceae</taxon>
        <taxon>Methanococcus</taxon>
    </lineage>
</organism>
<dbReference type="PROSITE" id="PS00092">
    <property type="entry name" value="N6_MTASE"/>
    <property type="match status" value="1"/>
</dbReference>
<dbReference type="GO" id="GO:0003676">
    <property type="term" value="F:nucleic acid binding"/>
    <property type="evidence" value="ECO:0007669"/>
    <property type="project" value="InterPro"/>
</dbReference>
<dbReference type="InterPro" id="IPR050953">
    <property type="entry name" value="N4_N6_ade-DNA_methylase"/>
</dbReference>
<dbReference type="eggNOG" id="arCOG04814">
    <property type="taxonomic scope" value="Archaea"/>
</dbReference>
<dbReference type="HOGENOM" id="CLU_002539_2_0_2"/>
<keyword evidence="3" id="KW-0808">Transferase</keyword>
<evidence type="ECO:0000313" key="9">
    <source>
        <dbReference type="Proteomes" id="UP000001107"/>
    </source>
</evidence>
<protein>
    <recommendedName>
        <fullName evidence="1">site-specific DNA-methyltransferase (adenine-specific)</fullName>
        <ecNumber evidence="1">2.1.1.72</ecNumber>
    </recommendedName>
</protein>
<evidence type="ECO:0000259" key="7">
    <source>
        <dbReference type="Pfam" id="PF07669"/>
    </source>
</evidence>
<dbReference type="REBASE" id="15413">
    <property type="entry name" value="MvaSBORF1310P"/>
</dbReference>
<proteinExistence type="predicted"/>
<comment type="catalytic activity">
    <reaction evidence="5">
        <text>a 2'-deoxyadenosine in DNA + S-adenosyl-L-methionine = an N(6)-methyl-2'-deoxyadenosine in DNA + S-adenosyl-L-homocysteine + H(+)</text>
        <dbReference type="Rhea" id="RHEA:15197"/>
        <dbReference type="Rhea" id="RHEA-COMP:12418"/>
        <dbReference type="Rhea" id="RHEA-COMP:12419"/>
        <dbReference type="ChEBI" id="CHEBI:15378"/>
        <dbReference type="ChEBI" id="CHEBI:57856"/>
        <dbReference type="ChEBI" id="CHEBI:59789"/>
        <dbReference type="ChEBI" id="CHEBI:90615"/>
        <dbReference type="ChEBI" id="CHEBI:90616"/>
        <dbReference type="EC" id="2.1.1.72"/>
    </reaction>
</comment>
<dbReference type="RefSeq" id="WP_012066122.1">
    <property type="nucleotide sequence ID" value="NC_009634.1"/>
</dbReference>
<dbReference type="InterPro" id="IPR002052">
    <property type="entry name" value="DNA_methylase_N6_adenine_CS"/>
</dbReference>
<dbReference type="PRINTS" id="PR00507">
    <property type="entry name" value="N12N6MTFRASE"/>
</dbReference>
<keyword evidence="2 8" id="KW-0489">Methyltransferase</keyword>
<dbReference type="PANTHER" id="PTHR33841:SF1">
    <property type="entry name" value="DNA METHYLTRANSFERASE A"/>
    <property type="match status" value="1"/>
</dbReference>
<evidence type="ECO:0000256" key="4">
    <source>
        <dbReference type="ARBA" id="ARBA00022691"/>
    </source>
</evidence>
<name>A6URT5_METVS</name>
<evidence type="ECO:0000256" key="2">
    <source>
        <dbReference type="ARBA" id="ARBA00022603"/>
    </source>
</evidence>
<dbReference type="InterPro" id="IPR011639">
    <property type="entry name" value="MethylTrfase_TaqI-like_dom"/>
</dbReference>
<dbReference type="GeneID" id="5325157"/>
<dbReference type="Pfam" id="PF07669">
    <property type="entry name" value="Eco57I"/>
    <property type="match status" value="1"/>
</dbReference>